<evidence type="ECO:0000313" key="1">
    <source>
        <dbReference type="EMBL" id="KKM20607.1"/>
    </source>
</evidence>
<name>A0A0F9HZM0_9ZZZZ</name>
<accession>A0A0F9HZM0</accession>
<proteinExistence type="predicted"/>
<dbReference type="EMBL" id="LAZR01013730">
    <property type="protein sequence ID" value="KKM20607.1"/>
    <property type="molecule type" value="Genomic_DNA"/>
</dbReference>
<reference evidence="1" key="1">
    <citation type="journal article" date="2015" name="Nature">
        <title>Complex archaea that bridge the gap between prokaryotes and eukaryotes.</title>
        <authorList>
            <person name="Spang A."/>
            <person name="Saw J.H."/>
            <person name="Jorgensen S.L."/>
            <person name="Zaremba-Niedzwiedzka K."/>
            <person name="Martijn J."/>
            <person name="Lind A.E."/>
            <person name="van Eijk R."/>
            <person name="Schleper C."/>
            <person name="Guy L."/>
            <person name="Ettema T.J."/>
        </authorList>
    </citation>
    <scope>NUCLEOTIDE SEQUENCE</scope>
</reference>
<feature type="non-terminal residue" evidence="1">
    <location>
        <position position="514"/>
    </location>
</feature>
<organism evidence="1">
    <name type="scientific">marine sediment metagenome</name>
    <dbReference type="NCBI Taxonomy" id="412755"/>
    <lineage>
        <taxon>unclassified sequences</taxon>
        <taxon>metagenomes</taxon>
        <taxon>ecological metagenomes</taxon>
    </lineage>
</organism>
<sequence>MANLAVISMNAGKLTSLIDVRSDIEKYASGCRLLDNMIPRSYGPVTRRPGTKYIAGVEDNDVKSRMVSFIFSATIAYKLEYSDKIINVYFNETLVASGIVSPYLEADLFQLQFKQSADVLWVVHPSYAPRKLSRVSATEFTLSTITFDNGPFIERNDIAEDDGITIAVTGYTIATASTGGGIGTDNFTITNETDISSLFAANQRFYVTNSTGNDDAYTVHATTATTYVGTTLTVYANEAISDGTNDGQIMVDGGTVTLTASDDVFVTGALGHIDALFKLTHKRLKTVTKGSKTTTDTGVIGEAIDVKGAWTFNTMGNWGGTIEIQRNEDGTNWETFRTYVSTLSAGVGSRNVQKSDIEEADGVQYRINVTAHADSSTITADFTVDESTQDSIFRISATASALSATATAVIAAPDNTATKRWAEGSWSPARGYPSAVAFFEERVVYGFTNSDQQDIWLSETGRFEDFEAGIKDADSFALTLPTANRGRWLGSLETLAAGTTGDEWRIRATTLDAA</sequence>
<comment type="caution">
    <text evidence="1">The sequence shown here is derived from an EMBL/GenBank/DDBJ whole genome shotgun (WGS) entry which is preliminary data.</text>
</comment>
<dbReference type="AlphaFoldDB" id="A0A0F9HZM0"/>
<gene>
    <name evidence="1" type="ORF">LCGC14_1643720</name>
</gene>
<protein>
    <submittedName>
        <fullName evidence="1">Uncharacterized protein</fullName>
    </submittedName>
</protein>